<sequence length="80" mass="9160">MYRSARSISLPGSPAHHHSPRSLHRPAQGRLRHAARLQSGNRHRFPVCRKEVRLSQLQPHHNGNPQTKRAAHQPPMERST</sequence>
<organism evidence="2 3">
    <name type="scientific">Aldrovandia affinis</name>
    <dbReference type="NCBI Taxonomy" id="143900"/>
    <lineage>
        <taxon>Eukaryota</taxon>
        <taxon>Metazoa</taxon>
        <taxon>Chordata</taxon>
        <taxon>Craniata</taxon>
        <taxon>Vertebrata</taxon>
        <taxon>Euteleostomi</taxon>
        <taxon>Actinopterygii</taxon>
        <taxon>Neopterygii</taxon>
        <taxon>Teleostei</taxon>
        <taxon>Notacanthiformes</taxon>
        <taxon>Halosauridae</taxon>
        <taxon>Aldrovandia</taxon>
    </lineage>
</organism>
<protein>
    <submittedName>
        <fullName evidence="2">Uncharacterized protein</fullName>
    </submittedName>
</protein>
<dbReference type="Proteomes" id="UP001221898">
    <property type="component" value="Unassembled WGS sequence"/>
</dbReference>
<accession>A0AAD7SS76</accession>
<evidence type="ECO:0000313" key="3">
    <source>
        <dbReference type="Proteomes" id="UP001221898"/>
    </source>
</evidence>
<reference evidence="2" key="1">
    <citation type="journal article" date="2023" name="Science">
        <title>Genome structures resolve the early diversification of teleost fishes.</title>
        <authorList>
            <person name="Parey E."/>
            <person name="Louis A."/>
            <person name="Montfort J."/>
            <person name="Bouchez O."/>
            <person name="Roques C."/>
            <person name="Iampietro C."/>
            <person name="Lluch J."/>
            <person name="Castinel A."/>
            <person name="Donnadieu C."/>
            <person name="Desvignes T."/>
            <person name="Floi Bucao C."/>
            <person name="Jouanno E."/>
            <person name="Wen M."/>
            <person name="Mejri S."/>
            <person name="Dirks R."/>
            <person name="Jansen H."/>
            <person name="Henkel C."/>
            <person name="Chen W.J."/>
            <person name="Zahm M."/>
            <person name="Cabau C."/>
            <person name="Klopp C."/>
            <person name="Thompson A.W."/>
            <person name="Robinson-Rechavi M."/>
            <person name="Braasch I."/>
            <person name="Lecointre G."/>
            <person name="Bobe J."/>
            <person name="Postlethwait J.H."/>
            <person name="Berthelot C."/>
            <person name="Roest Crollius H."/>
            <person name="Guiguen Y."/>
        </authorList>
    </citation>
    <scope>NUCLEOTIDE SEQUENCE</scope>
    <source>
        <strain evidence="2">NC1722</strain>
    </source>
</reference>
<evidence type="ECO:0000256" key="1">
    <source>
        <dbReference type="SAM" id="MobiDB-lite"/>
    </source>
</evidence>
<dbReference type="AlphaFoldDB" id="A0AAD7SS76"/>
<feature type="compositionally biased region" description="Basic residues" evidence="1">
    <location>
        <begin position="30"/>
        <end position="47"/>
    </location>
</feature>
<evidence type="ECO:0000313" key="2">
    <source>
        <dbReference type="EMBL" id="KAJ8407227.1"/>
    </source>
</evidence>
<feature type="region of interest" description="Disordered" evidence="1">
    <location>
        <begin position="1"/>
        <end position="80"/>
    </location>
</feature>
<feature type="compositionally biased region" description="Basic residues" evidence="1">
    <location>
        <begin position="15"/>
        <end position="24"/>
    </location>
</feature>
<keyword evidence="3" id="KW-1185">Reference proteome</keyword>
<dbReference type="EMBL" id="JAINUG010000039">
    <property type="protein sequence ID" value="KAJ8407227.1"/>
    <property type="molecule type" value="Genomic_DNA"/>
</dbReference>
<feature type="compositionally biased region" description="Polar residues" evidence="1">
    <location>
        <begin position="55"/>
        <end position="67"/>
    </location>
</feature>
<gene>
    <name evidence="2" type="ORF">AAFF_G00278010</name>
</gene>
<proteinExistence type="predicted"/>
<name>A0AAD7SS76_9TELE</name>
<comment type="caution">
    <text evidence="2">The sequence shown here is derived from an EMBL/GenBank/DDBJ whole genome shotgun (WGS) entry which is preliminary data.</text>
</comment>